<dbReference type="Proteomes" id="UP000826195">
    <property type="component" value="Unassembled WGS sequence"/>
</dbReference>
<dbReference type="AlphaFoldDB" id="A0AAV7I7S0"/>
<reference evidence="1 2" key="1">
    <citation type="journal article" date="2021" name="J. Hered.">
        <title>A chromosome-level genome assembly of the parasitoid wasp, Cotesia glomerata (Hymenoptera: Braconidae).</title>
        <authorList>
            <person name="Pinto B.J."/>
            <person name="Weis J.J."/>
            <person name="Gamble T."/>
            <person name="Ode P.J."/>
            <person name="Paul R."/>
            <person name="Zaspel J.M."/>
        </authorList>
    </citation>
    <scope>NUCLEOTIDE SEQUENCE [LARGE SCALE GENOMIC DNA]</scope>
    <source>
        <strain evidence="1">CgM1</strain>
    </source>
</reference>
<accession>A0AAV7I7S0</accession>
<name>A0AAV7I7S0_COTGL</name>
<dbReference type="EMBL" id="JAHXZJ010002237">
    <property type="protein sequence ID" value="KAH0546227.1"/>
    <property type="molecule type" value="Genomic_DNA"/>
</dbReference>
<keyword evidence="2" id="KW-1185">Reference proteome</keyword>
<proteinExistence type="predicted"/>
<comment type="caution">
    <text evidence="1">The sequence shown here is derived from an EMBL/GenBank/DDBJ whole genome shotgun (WGS) entry which is preliminary data.</text>
</comment>
<organism evidence="1 2">
    <name type="scientific">Cotesia glomerata</name>
    <name type="common">Lepidopteran parasitic wasp</name>
    <name type="synonym">Apanteles glomeratus</name>
    <dbReference type="NCBI Taxonomy" id="32391"/>
    <lineage>
        <taxon>Eukaryota</taxon>
        <taxon>Metazoa</taxon>
        <taxon>Ecdysozoa</taxon>
        <taxon>Arthropoda</taxon>
        <taxon>Hexapoda</taxon>
        <taxon>Insecta</taxon>
        <taxon>Pterygota</taxon>
        <taxon>Neoptera</taxon>
        <taxon>Endopterygota</taxon>
        <taxon>Hymenoptera</taxon>
        <taxon>Apocrita</taxon>
        <taxon>Ichneumonoidea</taxon>
        <taxon>Braconidae</taxon>
        <taxon>Microgastrinae</taxon>
        <taxon>Cotesia</taxon>
    </lineage>
</organism>
<gene>
    <name evidence="1" type="ORF">KQX54_007335</name>
</gene>
<evidence type="ECO:0000313" key="1">
    <source>
        <dbReference type="EMBL" id="KAH0546227.1"/>
    </source>
</evidence>
<protein>
    <submittedName>
        <fullName evidence="1">Uncharacterized protein</fullName>
    </submittedName>
</protein>
<sequence length="101" mass="11657">MQTRGFMGLVESKGEGEWKYLGIEEEGLRWANENQTADEIGGVTCKLWQTQQIENPWQTRLANIERTDAWIDAHHIVCMRVRVNLPGKIATEKLFRLKLSS</sequence>
<evidence type="ECO:0000313" key="2">
    <source>
        <dbReference type="Proteomes" id="UP000826195"/>
    </source>
</evidence>